<dbReference type="PROSITE" id="PS50262">
    <property type="entry name" value="G_PROTEIN_RECEP_F1_2"/>
    <property type="match status" value="1"/>
</dbReference>
<keyword evidence="10 11" id="KW-0807">Transducer</keyword>
<dbReference type="AlphaFoldDB" id="A0A6P8HAS7"/>
<dbReference type="PANTHER" id="PTHR45695:SF9">
    <property type="entry name" value="LEUCOKININ RECEPTOR"/>
    <property type="match status" value="1"/>
</dbReference>
<dbReference type="Pfam" id="PF00001">
    <property type="entry name" value="7tm_1"/>
    <property type="match status" value="1"/>
</dbReference>
<keyword evidence="9" id="KW-0325">Glycoprotein</keyword>
<sequence>MNNTTNITASDGEDFCDYTRPSEVGIIVMSMFYIVMTILSLTGNILVIQTVAVNRRMHTVTNYLIINMAVADLLLTVFNMPSTTASFLKTTSYWVPGKLGLAMCKLIPFIQAVSVGSSVWNMNAIALDRFFAVVFPIRRYVTFPVAYGMMVVVWTLAIGISAPILYAMNLEPAEEPGQYYCGETWNLEDVSTSSAPKDYTIALFLFFYAIPLLMISVLYSFIIYKLWIRKLPGQRSETNEQRADKSKKKVLKMLLIVVVLFAICWLPLYVTQFMYFFGGPCGAPTSVVYFGYFIGHANSAINPCIYVLFNENFRKGFRDALLCRCQRRRIIPGASTIGIDNTYIDRGATSFKLNVVSPARQRVNDTYQ</sequence>
<dbReference type="RefSeq" id="XP_031552722.1">
    <property type="nucleotide sequence ID" value="XM_031696862.1"/>
</dbReference>
<evidence type="ECO:0000256" key="5">
    <source>
        <dbReference type="ARBA" id="ARBA00023040"/>
    </source>
</evidence>
<dbReference type="OrthoDB" id="9445642at2759"/>
<keyword evidence="7" id="KW-1015">Disulfide bond</keyword>
<evidence type="ECO:0000313" key="14">
    <source>
        <dbReference type="Proteomes" id="UP000515163"/>
    </source>
</evidence>
<evidence type="ECO:0000256" key="2">
    <source>
        <dbReference type="ARBA" id="ARBA00022475"/>
    </source>
</evidence>
<dbReference type="PROSITE" id="PS00237">
    <property type="entry name" value="G_PROTEIN_RECEP_F1_1"/>
    <property type="match status" value="1"/>
</dbReference>
<feature type="transmembrane region" description="Helical" evidence="12">
    <location>
        <begin position="24"/>
        <end position="48"/>
    </location>
</feature>
<reference evidence="15 16" key="1">
    <citation type="submission" date="2025-04" db="UniProtKB">
        <authorList>
            <consortium name="RefSeq"/>
        </authorList>
    </citation>
    <scope>IDENTIFICATION</scope>
    <source>
        <tissue evidence="15 16">Tentacle</tissue>
    </source>
</reference>
<dbReference type="KEGG" id="aten:116289917"/>
<feature type="transmembrane region" description="Helical" evidence="12">
    <location>
        <begin position="141"/>
        <end position="166"/>
    </location>
</feature>
<comment type="similarity">
    <text evidence="11">Belongs to the G-protein coupled receptor 1 family.</text>
</comment>
<dbReference type="FunFam" id="1.20.1070.10:FF:000291">
    <property type="entry name" value="Predicted protein"/>
    <property type="match status" value="1"/>
</dbReference>
<evidence type="ECO:0000256" key="8">
    <source>
        <dbReference type="ARBA" id="ARBA00023170"/>
    </source>
</evidence>
<dbReference type="InterPro" id="IPR001556">
    <property type="entry name" value="Bombsn_rcpt-like"/>
</dbReference>
<organism evidence="14 17">
    <name type="scientific">Actinia tenebrosa</name>
    <name type="common">Australian red waratah sea anemone</name>
    <dbReference type="NCBI Taxonomy" id="6105"/>
    <lineage>
        <taxon>Eukaryota</taxon>
        <taxon>Metazoa</taxon>
        <taxon>Cnidaria</taxon>
        <taxon>Anthozoa</taxon>
        <taxon>Hexacorallia</taxon>
        <taxon>Actiniaria</taxon>
        <taxon>Actiniidae</taxon>
        <taxon>Actinia</taxon>
    </lineage>
</organism>
<keyword evidence="8 11" id="KW-0675">Receptor</keyword>
<comment type="subcellular location">
    <subcellularLocation>
        <location evidence="1">Cell membrane</location>
        <topology evidence="1">Multi-pass membrane protein</topology>
    </subcellularLocation>
</comment>
<evidence type="ECO:0000256" key="11">
    <source>
        <dbReference type="RuleBase" id="RU000688"/>
    </source>
</evidence>
<keyword evidence="2" id="KW-1003">Cell membrane</keyword>
<keyword evidence="4 12" id="KW-1133">Transmembrane helix</keyword>
<feature type="transmembrane region" description="Helical" evidence="12">
    <location>
        <begin position="60"/>
        <end position="79"/>
    </location>
</feature>
<evidence type="ECO:0000256" key="3">
    <source>
        <dbReference type="ARBA" id="ARBA00022692"/>
    </source>
</evidence>
<evidence type="ECO:0000256" key="9">
    <source>
        <dbReference type="ARBA" id="ARBA00023180"/>
    </source>
</evidence>
<feature type="transmembrane region" description="Helical" evidence="12">
    <location>
        <begin position="201"/>
        <end position="228"/>
    </location>
</feature>
<dbReference type="RefSeq" id="XP_031552719.1">
    <property type="nucleotide sequence ID" value="XM_031696859.1"/>
</dbReference>
<proteinExistence type="inferred from homology"/>
<dbReference type="GO" id="GO:0008528">
    <property type="term" value="F:G protein-coupled peptide receptor activity"/>
    <property type="evidence" value="ECO:0007669"/>
    <property type="project" value="InterPro"/>
</dbReference>
<evidence type="ECO:0000256" key="12">
    <source>
        <dbReference type="SAM" id="Phobius"/>
    </source>
</evidence>
<gene>
    <name evidence="15 16 17 18 19" type="primary">LOC116289917</name>
</gene>
<evidence type="ECO:0000313" key="17">
    <source>
        <dbReference type="RefSeq" id="XP_031552721.1"/>
    </source>
</evidence>
<evidence type="ECO:0000313" key="19">
    <source>
        <dbReference type="RefSeq" id="XP_031552723.1"/>
    </source>
</evidence>
<accession>A0A6P8HAS7</accession>
<dbReference type="SMART" id="SM01381">
    <property type="entry name" value="7TM_GPCR_Srsx"/>
    <property type="match status" value="1"/>
</dbReference>
<keyword evidence="6 12" id="KW-0472">Membrane</keyword>
<feature type="transmembrane region" description="Helical" evidence="12">
    <location>
        <begin position="249"/>
        <end position="269"/>
    </location>
</feature>
<evidence type="ECO:0000313" key="16">
    <source>
        <dbReference type="RefSeq" id="XP_031552720.1"/>
    </source>
</evidence>
<dbReference type="InterPro" id="IPR000276">
    <property type="entry name" value="GPCR_Rhodpsn"/>
</dbReference>
<feature type="transmembrane region" description="Helical" evidence="12">
    <location>
        <begin position="289"/>
        <end position="309"/>
    </location>
</feature>
<evidence type="ECO:0000259" key="13">
    <source>
        <dbReference type="PROSITE" id="PS50262"/>
    </source>
</evidence>
<name>A0A6P8HAS7_ACTTE</name>
<dbReference type="Proteomes" id="UP000515163">
    <property type="component" value="Unplaced"/>
</dbReference>
<evidence type="ECO:0000313" key="15">
    <source>
        <dbReference type="RefSeq" id="XP_031552719.1"/>
    </source>
</evidence>
<evidence type="ECO:0000256" key="10">
    <source>
        <dbReference type="ARBA" id="ARBA00023224"/>
    </source>
</evidence>
<dbReference type="InterPro" id="IPR017452">
    <property type="entry name" value="GPCR_Rhodpsn_7TM"/>
</dbReference>
<dbReference type="PRINTS" id="PR00237">
    <property type="entry name" value="GPCRRHODOPSN"/>
</dbReference>
<evidence type="ECO:0000256" key="6">
    <source>
        <dbReference type="ARBA" id="ARBA00023136"/>
    </source>
</evidence>
<dbReference type="GO" id="GO:0005886">
    <property type="term" value="C:plasma membrane"/>
    <property type="evidence" value="ECO:0007669"/>
    <property type="project" value="UniProtKB-SubCell"/>
</dbReference>
<evidence type="ECO:0000256" key="1">
    <source>
        <dbReference type="ARBA" id="ARBA00004651"/>
    </source>
</evidence>
<feature type="transmembrane region" description="Helical" evidence="12">
    <location>
        <begin position="99"/>
        <end position="120"/>
    </location>
</feature>
<feature type="domain" description="G-protein coupled receptors family 1 profile" evidence="13">
    <location>
        <begin position="43"/>
        <end position="306"/>
    </location>
</feature>
<dbReference type="Gene3D" id="1.20.1070.10">
    <property type="entry name" value="Rhodopsin 7-helix transmembrane proteins"/>
    <property type="match status" value="1"/>
</dbReference>
<evidence type="ECO:0000256" key="7">
    <source>
        <dbReference type="ARBA" id="ARBA00023157"/>
    </source>
</evidence>
<dbReference type="PRINTS" id="PR00358">
    <property type="entry name" value="BOMBESINR"/>
</dbReference>
<dbReference type="SUPFAM" id="SSF81321">
    <property type="entry name" value="Family A G protein-coupled receptor-like"/>
    <property type="match status" value="1"/>
</dbReference>
<keyword evidence="3 11" id="KW-0812">Transmembrane</keyword>
<evidence type="ECO:0000256" key="4">
    <source>
        <dbReference type="ARBA" id="ARBA00022989"/>
    </source>
</evidence>
<dbReference type="PANTHER" id="PTHR45695">
    <property type="entry name" value="LEUCOKININ RECEPTOR-RELATED"/>
    <property type="match status" value="1"/>
</dbReference>
<dbReference type="CDD" id="cd14993">
    <property type="entry name" value="7tmA_CCKR-like"/>
    <property type="match status" value="1"/>
</dbReference>
<evidence type="ECO:0000313" key="18">
    <source>
        <dbReference type="RefSeq" id="XP_031552722.1"/>
    </source>
</evidence>
<dbReference type="GeneID" id="116289917"/>
<dbReference type="RefSeq" id="XP_031552720.1">
    <property type="nucleotide sequence ID" value="XM_031696860.1"/>
</dbReference>
<keyword evidence="5 11" id="KW-0297">G-protein coupled receptor</keyword>
<dbReference type="RefSeq" id="XP_031552721.1">
    <property type="nucleotide sequence ID" value="XM_031696861.1"/>
</dbReference>
<protein>
    <submittedName>
        <fullName evidence="15 16">QRFP-like peptide receptor</fullName>
    </submittedName>
</protein>
<keyword evidence="14" id="KW-1185">Reference proteome</keyword>
<dbReference type="RefSeq" id="XP_031552723.1">
    <property type="nucleotide sequence ID" value="XM_031696863.1"/>
</dbReference>